<feature type="transmembrane region" description="Helical" evidence="2">
    <location>
        <begin position="280"/>
        <end position="302"/>
    </location>
</feature>
<proteinExistence type="predicted"/>
<evidence type="ECO:0000313" key="4">
    <source>
        <dbReference type="EMBL" id="XDT72053.1"/>
    </source>
</evidence>
<reference evidence="4" key="1">
    <citation type="submission" date="2024-05" db="EMBL/GenBank/DDBJ databases">
        <title>Genome sequencing of novel strain.</title>
        <authorList>
            <person name="Ganbat D."/>
            <person name="Ganbat S."/>
            <person name="Lee S.-J."/>
        </authorList>
    </citation>
    <scope>NUCLEOTIDE SEQUENCE</scope>
    <source>
        <strain evidence="4">SMD15-11</strain>
    </source>
</reference>
<keyword evidence="2" id="KW-0472">Membrane</keyword>
<name>A0AB39UUR3_9GAMM</name>
<dbReference type="InterPro" id="IPR021834">
    <property type="entry name" value="DUF3426"/>
</dbReference>
<dbReference type="AlphaFoldDB" id="A0AB39UUR3"/>
<protein>
    <submittedName>
        <fullName evidence="4">DUF3426 domain-containing protein</fullName>
    </submittedName>
</protein>
<dbReference type="Pfam" id="PF11906">
    <property type="entry name" value="DUF3426"/>
    <property type="match status" value="1"/>
</dbReference>
<evidence type="ECO:0000256" key="1">
    <source>
        <dbReference type="SAM" id="MobiDB-lite"/>
    </source>
</evidence>
<dbReference type="KEGG" id="tcd:AAIA72_14830"/>
<evidence type="ECO:0000259" key="3">
    <source>
        <dbReference type="Pfam" id="PF13719"/>
    </source>
</evidence>
<dbReference type="EMBL" id="CP154858">
    <property type="protein sequence ID" value="XDT72053.1"/>
    <property type="molecule type" value="Genomic_DNA"/>
</dbReference>
<feature type="compositionally biased region" description="Basic and acidic residues" evidence="1">
    <location>
        <begin position="165"/>
        <end position="175"/>
    </location>
</feature>
<dbReference type="InterPro" id="IPR011723">
    <property type="entry name" value="Znf/thioredoxin_put"/>
</dbReference>
<organism evidence="4">
    <name type="scientific">Thermohahella caldifontis</name>
    <dbReference type="NCBI Taxonomy" id="3142973"/>
    <lineage>
        <taxon>Bacteria</taxon>
        <taxon>Pseudomonadati</taxon>
        <taxon>Pseudomonadota</taxon>
        <taxon>Gammaproteobacteria</taxon>
        <taxon>Oceanospirillales</taxon>
        <taxon>Hahellaceae</taxon>
        <taxon>Thermohahella</taxon>
    </lineage>
</organism>
<sequence length="441" mass="48133">MLTRCPHCDARFKVTEAQLSVANGKVRCGNCMQVFNAREHLLPSALVSQPASARAPASDRTIVRPSSAVRATPGNKPSGRPETPAVVAGPAATRNMPEPPAADSRIPPKSPAKPSDPVAAALQEASRNADEDDLDDIIFQDNPEEDKEDEHYAGGPLINESDLSEELRELDKGKPDMPATFGTEVVDDEDSEAGESDESWAEAMLRELESGEAAGRRDREPAPEKVIHTPESLNVEPIAPPAMHSRPEPPPIQAIPADTLSQLRRAHLQDEEPEPQSGQWIWGLGSLLLILTLLAQLAWLHFDRLARFDQLRPLYAKACAVLGCELPPLLDIKQIRNRNLAVRNHPTVQNALIVDAIIINEASFDQPFPNIALSFKDINGNVIAYRLFTPEEYLAGDAVKLKSMPSRTPIHIALEILHPGKEAVNYELSFHPATYSASPTG</sequence>
<keyword evidence="2" id="KW-1133">Transmembrane helix</keyword>
<feature type="compositionally biased region" description="Acidic residues" evidence="1">
    <location>
        <begin position="185"/>
        <end position="198"/>
    </location>
</feature>
<evidence type="ECO:0000256" key="2">
    <source>
        <dbReference type="SAM" id="Phobius"/>
    </source>
</evidence>
<keyword evidence="2" id="KW-0812">Transmembrane</keyword>
<feature type="region of interest" description="Disordered" evidence="1">
    <location>
        <begin position="49"/>
        <end position="198"/>
    </location>
</feature>
<dbReference type="NCBIfam" id="TIGR02098">
    <property type="entry name" value="MJ0042_CXXC"/>
    <property type="match status" value="1"/>
</dbReference>
<gene>
    <name evidence="4" type="ORF">AAIA72_14830</name>
</gene>
<dbReference type="Pfam" id="PF13719">
    <property type="entry name" value="Zn_ribbon_5"/>
    <property type="match status" value="1"/>
</dbReference>
<accession>A0AB39UUR3</accession>
<dbReference type="RefSeq" id="WP_369601074.1">
    <property type="nucleotide sequence ID" value="NZ_CP154858.1"/>
</dbReference>
<feature type="domain" description="Zinc finger/thioredoxin putative" evidence="3">
    <location>
        <begin position="1"/>
        <end position="37"/>
    </location>
</feature>
<feature type="compositionally biased region" description="Acidic residues" evidence="1">
    <location>
        <begin position="130"/>
        <end position="148"/>
    </location>
</feature>